<feature type="transmembrane region" description="Helical" evidence="1">
    <location>
        <begin position="70"/>
        <end position="88"/>
    </location>
</feature>
<reference evidence="2 3" key="1">
    <citation type="submission" date="2016-06" db="EMBL/GenBank/DDBJ databases">
        <authorList>
            <person name="Kjaerup R.B."/>
            <person name="Dalgaard T.S."/>
            <person name="Juul-Madsen H.R."/>
        </authorList>
    </citation>
    <scope>NUCLEOTIDE SEQUENCE [LARGE SCALE GENOMIC DNA]</scope>
    <source>
        <strain evidence="2 3">DSM 45577</strain>
    </source>
</reference>
<keyword evidence="1" id="KW-0812">Transmembrane</keyword>
<accession>A0A1C6UTZ1</accession>
<sequence>MDGSHGDDLTSNSDDAPKDLDWALFAPGPAADTDGSRPPRTAANWILAGLIGMVGVLSFFVTVHTGRADSAVLFVGLPVTLAVALALVPGRTGHGRVFGLTTVALLLAAVLLHEGAICVLLAAPLVYLVVHGTTALIHAVRRHSSAHVLVLLPLLLVTATEGTGTGWRVTPDQRVEVVRVVALPADEVAARLAAGPRPVPVRSLPLRLLRVPMPQQVSGDGLADGDRWLFAYHGSAHGPGGHLLAEVDRSGPGRVGLRFVTNSSITGRWLDWQRADLSWRAVDPAQTEVRVTVAYRRGLDPSWYFGPLQDALMHRGVGHLLDMLALP</sequence>
<dbReference type="Proteomes" id="UP000198937">
    <property type="component" value="Unassembled WGS sequence"/>
</dbReference>
<dbReference type="EMBL" id="FMIA01000002">
    <property type="protein sequence ID" value="SCL57299.1"/>
    <property type="molecule type" value="Genomic_DNA"/>
</dbReference>
<evidence type="ECO:0000256" key="1">
    <source>
        <dbReference type="SAM" id="Phobius"/>
    </source>
</evidence>
<protein>
    <submittedName>
        <fullName evidence="2">Uncharacterized protein</fullName>
    </submittedName>
</protein>
<keyword evidence="1" id="KW-1133">Transmembrane helix</keyword>
<proteinExistence type="predicted"/>
<gene>
    <name evidence="2" type="ORF">GA0070617_3487</name>
</gene>
<evidence type="ECO:0000313" key="3">
    <source>
        <dbReference type="Proteomes" id="UP000198937"/>
    </source>
</evidence>
<evidence type="ECO:0000313" key="2">
    <source>
        <dbReference type="EMBL" id="SCL57299.1"/>
    </source>
</evidence>
<dbReference type="STRING" id="683228.GA0070617_3487"/>
<dbReference type="AlphaFoldDB" id="A0A1C6UTZ1"/>
<organism evidence="2 3">
    <name type="scientific">Micromonospora yangpuensis</name>
    <dbReference type="NCBI Taxonomy" id="683228"/>
    <lineage>
        <taxon>Bacteria</taxon>
        <taxon>Bacillati</taxon>
        <taxon>Actinomycetota</taxon>
        <taxon>Actinomycetes</taxon>
        <taxon>Micromonosporales</taxon>
        <taxon>Micromonosporaceae</taxon>
        <taxon>Micromonospora</taxon>
    </lineage>
</organism>
<name>A0A1C6UTZ1_9ACTN</name>
<keyword evidence="1" id="KW-0472">Membrane</keyword>
<keyword evidence="3" id="KW-1185">Reference proteome</keyword>
<feature type="transmembrane region" description="Helical" evidence="1">
    <location>
        <begin position="42"/>
        <end position="63"/>
    </location>
</feature>